<dbReference type="AlphaFoldDB" id="A0A1G4K1Y0"/>
<name>A0A1G4K1Y0_9SACH</name>
<comment type="subcellular location">
    <subcellularLocation>
        <location evidence="1">Nucleus</location>
    </subcellularLocation>
</comment>
<evidence type="ECO:0000256" key="5">
    <source>
        <dbReference type="ARBA" id="ARBA00023306"/>
    </source>
</evidence>
<dbReference type="Gene3D" id="1.25.10.10">
    <property type="entry name" value="Leucine-rich Repeat Variant"/>
    <property type="match status" value="1"/>
</dbReference>
<reference evidence="8" key="1">
    <citation type="submission" date="2016-03" db="EMBL/GenBank/DDBJ databases">
        <authorList>
            <person name="Devillers H."/>
        </authorList>
    </citation>
    <scope>NUCLEOTIDE SEQUENCE [LARGE SCALE GENOMIC DNA]</scope>
</reference>
<dbReference type="SUPFAM" id="SSF48371">
    <property type="entry name" value="ARM repeat"/>
    <property type="match status" value="1"/>
</dbReference>
<dbReference type="GO" id="GO:0051301">
    <property type="term" value="P:cell division"/>
    <property type="evidence" value="ECO:0007669"/>
    <property type="project" value="UniProtKB-KW"/>
</dbReference>
<proteinExistence type="predicted"/>
<keyword evidence="5" id="KW-0131">Cell cycle</keyword>
<organism evidence="7 8">
    <name type="scientific">Lachancea mirantina</name>
    <dbReference type="NCBI Taxonomy" id="1230905"/>
    <lineage>
        <taxon>Eukaryota</taxon>
        <taxon>Fungi</taxon>
        <taxon>Dikarya</taxon>
        <taxon>Ascomycota</taxon>
        <taxon>Saccharomycotina</taxon>
        <taxon>Saccharomycetes</taxon>
        <taxon>Saccharomycetales</taxon>
        <taxon>Saccharomycetaceae</taxon>
        <taxon>Lachancea</taxon>
    </lineage>
</organism>
<keyword evidence="4" id="KW-0539">Nucleus</keyword>
<dbReference type="OrthoDB" id="200660at2759"/>
<dbReference type="STRING" id="1230905.A0A1G4K1Y0"/>
<protein>
    <submittedName>
        <fullName evidence="7">LAMI_0F10528g1_1</fullName>
    </submittedName>
</protein>
<evidence type="ECO:0000256" key="4">
    <source>
        <dbReference type="ARBA" id="ARBA00023242"/>
    </source>
</evidence>
<dbReference type="EMBL" id="LT598467">
    <property type="protein sequence ID" value="SCU97563.1"/>
    <property type="molecule type" value="Genomic_DNA"/>
</dbReference>
<evidence type="ECO:0000256" key="6">
    <source>
        <dbReference type="SAM" id="MobiDB-lite"/>
    </source>
</evidence>
<dbReference type="Proteomes" id="UP000191024">
    <property type="component" value="Chromosome F"/>
</dbReference>
<evidence type="ECO:0000256" key="2">
    <source>
        <dbReference type="ARBA" id="ARBA00022618"/>
    </source>
</evidence>
<dbReference type="PANTHER" id="PTHR12663:SF0">
    <property type="entry name" value="PRECOCIOUS DISSOCIATION OF SISTERS 5, ISOFORM A"/>
    <property type="match status" value="1"/>
</dbReference>
<accession>A0A1G4K1Y0</accession>
<dbReference type="CDD" id="cd19953">
    <property type="entry name" value="PDS5"/>
    <property type="match status" value="1"/>
</dbReference>
<evidence type="ECO:0000313" key="7">
    <source>
        <dbReference type="EMBL" id="SCU97563.1"/>
    </source>
</evidence>
<evidence type="ECO:0000256" key="3">
    <source>
        <dbReference type="ARBA" id="ARBA00022776"/>
    </source>
</evidence>
<gene>
    <name evidence="7" type="ORF">LAMI_0F10528G</name>
</gene>
<evidence type="ECO:0000313" key="8">
    <source>
        <dbReference type="Proteomes" id="UP000191024"/>
    </source>
</evidence>
<dbReference type="InterPro" id="IPR016024">
    <property type="entry name" value="ARM-type_fold"/>
</dbReference>
<keyword evidence="2" id="KW-0132">Cell division</keyword>
<dbReference type="PANTHER" id="PTHR12663">
    <property type="entry name" value="ANDROGEN INDUCED INHIBITOR OF PROLIFERATION AS3 / PDS5-RELATED"/>
    <property type="match status" value="1"/>
</dbReference>
<feature type="compositionally biased region" description="Basic residues" evidence="6">
    <location>
        <begin position="1248"/>
        <end position="1257"/>
    </location>
</feature>
<dbReference type="GO" id="GO:0007064">
    <property type="term" value="P:mitotic sister chromatid cohesion"/>
    <property type="evidence" value="ECO:0007669"/>
    <property type="project" value="InterPro"/>
</dbReference>
<dbReference type="InterPro" id="IPR011989">
    <property type="entry name" value="ARM-like"/>
</dbReference>
<dbReference type="GO" id="GO:0000785">
    <property type="term" value="C:chromatin"/>
    <property type="evidence" value="ECO:0007669"/>
    <property type="project" value="TreeGrafter"/>
</dbReference>
<dbReference type="GO" id="GO:0006281">
    <property type="term" value="P:DNA repair"/>
    <property type="evidence" value="ECO:0007669"/>
    <property type="project" value="TreeGrafter"/>
</dbReference>
<dbReference type="Pfam" id="PF20168">
    <property type="entry name" value="PDS5"/>
    <property type="match status" value="1"/>
</dbReference>
<keyword evidence="8" id="KW-1185">Reference proteome</keyword>
<dbReference type="InterPro" id="IPR039776">
    <property type="entry name" value="Pds5"/>
</dbReference>
<sequence length="1270" mass="144165">MVVLKTQMAFKRSIIPTMKENTTVEQLLDTLNSLHEHLSSLKQEALDVSSIDKYRAELMDRRIFKNKDAGVRTLCACCLSDILRLYAPHAPYTGEELRAIFQLFFSQFRLLKEPDNGYHAQQIFLATNLLEFRSIVLLTHVPKCDALIDELFEIFLPKEGAAFPERLYKLAAGLLGEIISECDALPTSALKRVFNRILSHSANASLAKAPPKKDAGFEISLIICETYSNRLGRHFIKLYSEIMYELLDTRGENGAELDNGGRHGKGYSKLSKLNRLTSLLWIYAPELVSSVLGFVNQMLCSDNELLRESATDCVGRMLATTQSQNFVVAHKETYKIWLSKMADISANVRVAWLSEISSILQVRSDISDDISKGLSKTLIDSDHVVRLAAVESLAALNVTVIWAIPSMSKVISALLHLVRETRRDVREKCLETVTELYVQSMQQENKVQSQDLQTVVKTIPSVILHLYYINDPNINAQVDMVLFEKLLPLTLSSELLVERLLNMVHDLDKKALSSFYAFNKRQLQMSAALQQYIQLCEKTNMPEGEKVSKTLEDRFQKIIQWLSFGFPDQYDVKGVLQLFRNLNNRRLYFLVSVIIADDSNYSKLRNAYQEFIRRLGDGQALSSHSDEAETDDMGEETLMVFKIILYRSAPFIYNVSNVPLLLRASINTDLANSLVAKKLIDQISEAKPDILEGQKKELIIIIENGRTTQDEKALPVGDALRTVYKIEKSQQERRAQYEDKFFDLLIDYTVNGSLIEAKYAVKLLSLFPSKEFCLEKVRVKILPLNSASKDFAKQVLVLSEIFKFAPHLLDENSTDIVSYLIKETLLANNVEERPVDNVGWISDENIMDGECDALAAKIFSLKLFTNKLRAIAGLVDEDELANVFTQKTIKLFVYIIAGGGELIPEDSEYFPTPPDFQTRLRCSAGLQVLKLAKIPALSHLIKSEYISKLVNLVEDESLKVRSEFLEKLKDFLGREEISIKFLPLIFFTAYEPNADLKATIKTWINFMFDNVKAKTTTTSTKFERALPRFIHSIAHHPDIVNGLEAEGKATLDSLTTAVDYLIFYFDSIANASNLSLLYYFSARVKQYQDALEDEIPSEGLYDSESNFPKSLNVYVIAELSQLVLNQLSEQKNWSIAAHPANLNLPGDIFKPFDTIDKARQNAFETYLTQEQTSIMRKTIEMKLGRLSKKSQTVKQQVQKRKLDDEYKGSKRKVITGVHQDSNVKSLRSATSFDDVYVPPTSSKESRNVLRKSSRQKKNVNYDDGESDDEY</sequence>
<evidence type="ECO:0000256" key="1">
    <source>
        <dbReference type="ARBA" id="ARBA00004123"/>
    </source>
</evidence>
<keyword evidence="3" id="KW-0498">Mitosis</keyword>
<dbReference type="GO" id="GO:0005634">
    <property type="term" value="C:nucleus"/>
    <property type="evidence" value="ECO:0007669"/>
    <property type="project" value="UniProtKB-SubCell"/>
</dbReference>
<feature type="region of interest" description="Disordered" evidence="6">
    <location>
        <begin position="1228"/>
        <end position="1270"/>
    </location>
</feature>